<protein>
    <submittedName>
        <fullName evidence="1">Uncharacterized protein</fullName>
    </submittedName>
</protein>
<evidence type="ECO:0000313" key="1">
    <source>
        <dbReference type="EMBL" id="RNA09276.1"/>
    </source>
</evidence>
<feature type="non-terminal residue" evidence="1">
    <location>
        <position position="1"/>
    </location>
</feature>
<evidence type="ECO:0000313" key="2">
    <source>
        <dbReference type="Proteomes" id="UP000276133"/>
    </source>
</evidence>
<reference evidence="1 2" key="1">
    <citation type="journal article" date="2018" name="Sci. Rep.">
        <title>Genomic signatures of local adaptation to the degree of environmental predictability in rotifers.</title>
        <authorList>
            <person name="Franch-Gras L."/>
            <person name="Hahn C."/>
            <person name="Garcia-Roger E.M."/>
            <person name="Carmona M.J."/>
            <person name="Serra M."/>
            <person name="Gomez A."/>
        </authorList>
    </citation>
    <scope>NUCLEOTIDE SEQUENCE [LARGE SCALE GENOMIC DNA]</scope>
    <source>
        <strain evidence="1">HYR1</strain>
    </source>
</reference>
<name>A0A3M7QCW7_BRAPC</name>
<keyword evidence="2" id="KW-1185">Reference proteome</keyword>
<accession>A0A3M7QCW7</accession>
<dbReference type="EMBL" id="REGN01006495">
    <property type="protein sequence ID" value="RNA09276.1"/>
    <property type="molecule type" value="Genomic_DNA"/>
</dbReference>
<sequence>QKSCNLLELFPAIDCLSVKRDSKGIKRSTKSNMSDYLGDFFFNWLYQHINTEIPGRMLFPDHQLHQSSIFLK</sequence>
<dbReference type="AlphaFoldDB" id="A0A3M7QCW7"/>
<dbReference type="Proteomes" id="UP000276133">
    <property type="component" value="Unassembled WGS sequence"/>
</dbReference>
<comment type="caution">
    <text evidence="1">The sequence shown here is derived from an EMBL/GenBank/DDBJ whole genome shotgun (WGS) entry which is preliminary data.</text>
</comment>
<organism evidence="1 2">
    <name type="scientific">Brachionus plicatilis</name>
    <name type="common">Marine rotifer</name>
    <name type="synonym">Brachionus muelleri</name>
    <dbReference type="NCBI Taxonomy" id="10195"/>
    <lineage>
        <taxon>Eukaryota</taxon>
        <taxon>Metazoa</taxon>
        <taxon>Spiralia</taxon>
        <taxon>Gnathifera</taxon>
        <taxon>Rotifera</taxon>
        <taxon>Eurotatoria</taxon>
        <taxon>Monogononta</taxon>
        <taxon>Pseudotrocha</taxon>
        <taxon>Ploima</taxon>
        <taxon>Brachionidae</taxon>
        <taxon>Brachionus</taxon>
    </lineage>
</organism>
<gene>
    <name evidence="1" type="ORF">BpHYR1_020203</name>
</gene>
<proteinExistence type="predicted"/>